<protein>
    <submittedName>
        <fullName evidence="1">E3 ubiquitin-protein ligase hrd1</fullName>
        <ecNumber evidence="1">2.3.2.27</ecNumber>
    </submittedName>
</protein>
<dbReference type="EC" id="2.3.2.27" evidence="1"/>
<name>A0ACC1JXB2_9FUNG</name>
<evidence type="ECO:0000313" key="2">
    <source>
        <dbReference type="Proteomes" id="UP001140234"/>
    </source>
</evidence>
<sequence>MPGARSVPRLAVYGLSTTVLTVGTVAAALMQHEYYYPACVQLAQSGSAMMIVANMGLLLTILLGKLLVRIFFGQLRAAEVERLYEQGWLAVTETCLALAMLRDEFDAATLTLFVLLLFCKVFHWLLEHRVGFMEQQQRLPVLPLLRIITLSYGLAIVDVLMLIYATTTTLTYGATMLIVFGFEFALLLVRLAATTAKLALNAAEVVRGGEWDNKATYVFYVDLLDDLCRLLVYLGFFVTLMTFYGLPIHILRELYVTVRSFVTRCGDWVRYRKAMHNMQVRYPTVSQPELDAMSDTTCIICREEMAGPSQAQADAWNGARRTGHAPALPGDTPKRLPCSHVFHFNCLRSWLERQQSCPTCRQSVLDSEPRPAPPAQGLQQNAGPADAAQPVRPPPPPPREPEAVPGLDRSPQPTTAGQALPAATSSSNAPSAPRDAPAAAAIVAAAAAPAADTSVVDSLTDSLADSLTDSLADSIYSARRSTCNPAPAAAATLIPVFPPPTSLARAYIPPIRDFPAPDLAALSDEQIRRLDSDSRAAVAERIRILAAMQMQLSHMITALTQVHSLSTGTPRRDQSAMAAAQDAPRTSSKGKEPATY</sequence>
<gene>
    <name evidence="1" type="primary">HRD1</name>
    <name evidence="1" type="ORF">IWQ57_003216</name>
</gene>
<proteinExistence type="predicted"/>
<keyword evidence="1" id="KW-0808">Transferase</keyword>
<accession>A0ACC1JXB2</accession>
<organism evidence="1 2">
    <name type="scientific">Coemansia nantahalensis</name>
    <dbReference type="NCBI Taxonomy" id="2789366"/>
    <lineage>
        <taxon>Eukaryota</taxon>
        <taxon>Fungi</taxon>
        <taxon>Fungi incertae sedis</taxon>
        <taxon>Zoopagomycota</taxon>
        <taxon>Kickxellomycotina</taxon>
        <taxon>Kickxellomycetes</taxon>
        <taxon>Kickxellales</taxon>
        <taxon>Kickxellaceae</taxon>
        <taxon>Coemansia</taxon>
    </lineage>
</organism>
<keyword evidence="1" id="KW-0012">Acyltransferase</keyword>
<dbReference type="Proteomes" id="UP001140234">
    <property type="component" value="Unassembled WGS sequence"/>
</dbReference>
<reference evidence="1" key="1">
    <citation type="submission" date="2022-07" db="EMBL/GenBank/DDBJ databases">
        <title>Phylogenomic reconstructions and comparative analyses of Kickxellomycotina fungi.</title>
        <authorList>
            <person name="Reynolds N.K."/>
            <person name="Stajich J.E."/>
            <person name="Barry K."/>
            <person name="Grigoriev I.V."/>
            <person name="Crous P."/>
            <person name="Smith M.E."/>
        </authorList>
    </citation>
    <scope>NUCLEOTIDE SEQUENCE</scope>
    <source>
        <strain evidence="1">CBS 109366</strain>
    </source>
</reference>
<keyword evidence="2" id="KW-1185">Reference proteome</keyword>
<comment type="caution">
    <text evidence="1">The sequence shown here is derived from an EMBL/GenBank/DDBJ whole genome shotgun (WGS) entry which is preliminary data.</text>
</comment>
<evidence type="ECO:0000313" key="1">
    <source>
        <dbReference type="EMBL" id="KAJ2769178.1"/>
    </source>
</evidence>
<dbReference type="EMBL" id="JANBUJ010000996">
    <property type="protein sequence ID" value="KAJ2769178.1"/>
    <property type="molecule type" value="Genomic_DNA"/>
</dbReference>